<evidence type="ECO:0000256" key="5">
    <source>
        <dbReference type="ARBA" id="ARBA00022801"/>
    </source>
</evidence>
<organism evidence="6 7">
    <name type="scientific">Aquibium carbonis</name>
    <dbReference type="NCBI Taxonomy" id="2495581"/>
    <lineage>
        <taxon>Bacteria</taxon>
        <taxon>Pseudomonadati</taxon>
        <taxon>Pseudomonadota</taxon>
        <taxon>Alphaproteobacteria</taxon>
        <taxon>Hyphomicrobiales</taxon>
        <taxon>Phyllobacteriaceae</taxon>
        <taxon>Aquibium</taxon>
    </lineage>
</organism>
<gene>
    <name evidence="6" type="ORF">EJC49_10590</name>
</gene>
<dbReference type="GO" id="GO:0004540">
    <property type="term" value="F:RNA nuclease activity"/>
    <property type="evidence" value="ECO:0007669"/>
    <property type="project" value="InterPro"/>
</dbReference>
<keyword evidence="1" id="KW-0597">Phosphoprotein</keyword>
<keyword evidence="5" id="KW-0378">Hydrolase</keyword>
<evidence type="ECO:0000256" key="2">
    <source>
        <dbReference type="ARBA" id="ARBA00022649"/>
    </source>
</evidence>
<keyword evidence="2" id="KW-1277">Toxin-antitoxin system</keyword>
<dbReference type="Proteomes" id="UP000278398">
    <property type="component" value="Unassembled WGS sequence"/>
</dbReference>
<comment type="caution">
    <text evidence="6">The sequence shown here is derived from an EMBL/GenBank/DDBJ whole genome shotgun (WGS) entry which is preliminary data.</text>
</comment>
<proteinExistence type="predicted"/>
<dbReference type="PANTHER" id="PTHR34139:SF1">
    <property type="entry name" value="RNASE MJ1380-RELATED"/>
    <property type="match status" value="1"/>
</dbReference>
<evidence type="ECO:0000256" key="1">
    <source>
        <dbReference type="ARBA" id="ARBA00022553"/>
    </source>
</evidence>
<dbReference type="AlphaFoldDB" id="A0A3R9YT14"/>
<dbReference type="GO" id="GO:0016787">
    <property type="term" value="F:hydrolase activity"/>
    <property type="evidence" value="ECO:0007669"/>
    <property type="project" value="UniProtKB-KW"/>
</dbReference>
<dbReference type="EMBL" id="RWKW01000035">
    <property type="protein sequence ID" value="RST86424.1"/>
    <property type="molecule type" value="Genomic_DNA"/>
</dbReference>
<accession>A0A3R9YT14</accession>
<dbReference type="GO" id="GO:0000166">
    <property type="term" value="F:nucleotide binding"/>
    <property type="evidence" value="ECO:0007669"/>
    <property type="project" value="UniProtKB-KW"/>
</dbReference>
<dbReference type="InterPro" id="IPR051813">
    <property type="entry name" value="HepT_RNase_toxin"/>
</dbReference>
<protein>
    <submittedName>
        <fullName evidence="6">DUF86 domain-containing protein</fullName>
    </submittedName>
</protein>
<dbReference type="OrthoDB" id="4829434at2"/>
<dbReference type="Pfam" id="PF01934">
    <property type="entry name" value="HepT-like"/>
    <property type="match status" value="1"/>
</dbReference>
<dbReference type="InterPro" id="IPR008201">
    <property type="entry name" value="HepT-like"/>
</dbReference>
<evidence type="ECO:0000256" key="3">
    <source>
        <dbReference type="ARBA" id="ARBA00022722"/>
    </source>
</evidence>
<evidence type="ECO:0000256" key="4">
    <source>
        <dbReference type="ARBA" id="ARBA00022741"/>
    </source>
</evidence>
<dbReference type="PANTHER" id="PTHR34139">
    <property type="entry name" value="UPF0331 PROTEIN MJ0127"/>
    <property type="match status" value="1"/>
</dbReference>
<keyword evidence="7" id="KW-1185">Reference proteome</keyword>
<name>A0A3R9YT14_9HYPH</name>
<sequence>MSVPLRTEVVQLLDDMVFWGRRTSDHISGLSEEEFVADTKSCDAVCWCFVCIGEAASRIRQIDPEFVQLNPELHLNSAVAMRHRLAHGYDGLDLFVVWRSAIVSIPALVASIDALLQERASYR</sequence>
<dbReference type="GO" id="GO:0110001">
    <property type="term" value="C:toxin-antitoxin complex"/>
    <property type="evidence" value="ECO:0007669"/>
    <property type="project" value="InterPro"/>
</dbReference>
<keyword evidence="4" id="KW-0547">Nucleotide-binding</keyword>
<evidence type="ECO:0000313" key="7">
    <source>
        <dbReference type="Proteomes" id="UP000278398"/>
    </source>
</evidence>
<evidence type="ECO:0000313" key="6">
    <source>
        <dbReference type="EMBL" id="RST86424.1"/>
    </source>
</evidence>
<keyword evidence="3" id="KW-0540">Nuclease</keyword>
<reference evidence="6 7" key="1">
    <citation type="submission" date="2018-12" db="EMBL/GenBank/DDBJ databases">
        <title>Mesorhizobium carbonis sp. nov., isolated from coal mine water.</title>
        <authorList>
            <person name="Xin W."/>
            <person name="Xu Z."/>
            <person name="Xiang F."/>
            <person name="Zhang J."/>
            <person name="Xi L."/>
            <person name="Liu J."/>
        </authorList>
    </citation>
    <scope>NUCLEOTIDE SEQUENCE [LARGE SCALE GENOMIC DNA]</scope>
    <source>
        <strain evidence="6 7">B2.3</strain>
    </source>
</reference>